<gene>
    <name evidence="2" type="ORF">GCM10007209_37750</name>
</gene>
<protein>
    <submittedName>
        <fullName evidence="2">Uncharacterized protein</fullName>
    </submittedName>
</protein>
<feature type="region of interest" description="Disordered" evidence="1">
    <location>
        <begin position="65"/>
        <end position="87"/>
    </location>
</feature>
<evidence type="ECO:0000313" key="3">
    <source>
        <dbReference type="Proteomes" id="UP000646833"/>
    </source>
</evidence>
<accession>A0A830EBF7</accession>
<name>A0A830EBF7_9EURY</name>
<feature type="compositionally biased region" description="Polar residues" evidence="1">
    <location>
        <begin position="78"/>
        <end position="87"/>
    </location>
</feature>
<dbReference type="EMBL" id="BMCI01000010">
    <property type="protein sequence ID" value="GGC72278.1"/>
    <property type="molecule type" value="Genomic_DNA"/>
</dbReference>
<comment type="caution">
    <text evidence="2">The sequence shown here is derived from an EMBL/GenBank/DDBJ whole genome shotgun (WGS) entry which is preliminary data.</text>
</comment>
<organism evidence="2 3">
    <name type="scientific">Haloferax sulfurifontis</name>
    <dbReference type="NCBI Taxonomy" id="255616"/>
    <lineage>
        <taxon>Archaea</taxon>
        <taxon>Methanobacteriati</taxon>
        <taxon>Methanobacteriota</taxon>
        <taxon>Stenosarchaea group</taxon>
        <taxon>Halobacteria</taxon>
        <taxon>Halobacteriales</taxon>
        <taxon>Haloferacaceae</taxon>
        <taxon>Haloferax</taxon>
    </lineage>
</organism>
<dbReference type="RefSeq" id="WP_007274038.1">
    <property type="nucleotide sequence ID" value="NZ_BMCI01000010.1"/>
</dbReference>
<dbReference type="Proteomes" id="UP000646833">
    <property type="component" value="Unassembled WGS sequence"/>
</dbReference>
<sequence length="87" mass="9691">MTDIDPERIKPGDLVKLADSPSEWRVIEPMEERKTAMYSGKLIGVCIRGSPALGGWKPVRNITDHVPRGQTFEDPDNETQTTLAEVV</sequence>
<reference evidence="2" key="2">
    <citation type="submission" date="2020-09" db="EMBL/GenBank/DDBJ databases">
        <authorList>
            <person name="Sun Q."/>
            <person name="Sedlacek I."/>
        </authorList>
    </citation>
    <scope>NUCLEOTIDE SEQUENCE</scope>
    <source>
        <strain evidence="2">CCM 7217</strain>
    </source>
</reference>
<reference evidence="2" key="1">
    <citation type="journal article" date="2014" name="Int. J. Syst. Evol. Microbiol.">
        <title>Complete genome sequence of Corynebacterium casei LMG S-19264T (=DSM 44701T), isolated from a smear-ripened cheese.</title>
        <authorList>
            <consortium name="US DOE Joint Genome Institute (JGI-PGF)"/>
            <person name="Walter F."/>
            <person name="Albersmeier A."/>
            <person name="Kalinowski J."/>
            <person name="Ruckert C."/>
        </authorList>
    </citation>
    <scope>NUCLEOTIDE SEQUENCE</scope>
    <source>
        <strain evidence="2">CCM 7217</strain>
    </source>
</reference>
<proteinExistence type="predicted"/>
<evidence type="ECO:0000256" key="1">
    <source>
        <dbReference type="SAM" id="MobiDB-lite"/>
    </source>
</evidence>
<evidence type="ECO:0000313" key="2">
    <source>
        <dbReference type="EMBL" id="GGC72278.1"/>
    </source>
</evidence>
<dbReference type="AlphaFoldDB" id="A0A830EBF7"/>